<keyword evidence="3" id="KW-1185">Reference proteome</keyword>
<proteinExistence type="predicted"/>
<name>A0A2P5CRN5_PARAD</name>
<feature type="region of interest" description="Disordered" evidence="1">
    <location>
        <begin position="1"/>
        <end position="44"/>
    </location>
</feature>
<dbReference type="Proteomes" id="UP000237105">
    <property type="component" value="Unassembled WGS sequence"/>
</dbReference>
<feature type="compositionally biased region" description="Gly residues" evidence="1">
    <location>
        <begin position="30"/>
        <end position="44"/>
    </location>
</feature>
<reference evidence="3" key="1">
    <citation type="submission" date="2016-06" db="EMBL/GenBank/DDBJ databases">
        <title>Parallel loss of symbiosis genes in relatives of nitrogen-fixing non-legume Parasponia.</title>
        <authorList>
            <person name="Van Velzen R."/>
            <person name="Holmer R."/>
            <person name="Bu F."/>
            <person name="Rutten L."/>
            <person name="Van Zeijl A."/>
            <person name="Liu W."/>
            <person name="Santuari L."/>
            <person name="Cao Q."/>
            <person name="Sharma T."/>
            <person name="Shen D."/>
            <person name="Roswanjaya Y."/>
            <person name="Wardhani T."/>
            <person name="Kalhor M.S."/>
            <person name="Jansen J."/>
            <person name="Van den Hoogen J."/>
            <person name="Gungor B."/>
            <person name="Hartog M."/>
            <person name="Hontelez J."/>
            <person name="Verver J."/>
            <person name="Yang W.-C."/>
            <person name="Schijlen E."/>
            <person name="Repin R."/>
            <person name="Schilthuizen M."/>
            <person name="Schranz E."/>
            <person name="Heidstra R."/>
            <person name="Miyata K."/>
            <person name="Fedorova E."/>
            <person name="Kohlen W."/>
            <person name="Bisseling T."/>
            <person name="Smit S."/>
            <person name="Geurts R."/>
        </authorList>
    </citation>
    <scope>NUCLEOTIDE SEQUENCE [LARGE SCALE GENOMIC DNA]</scope>
    <source>
        <strain evidence="3">cv. WU1-14</strain>
    </source>
</reference>
<feature type="compositionally biased region" description="Polar residues" evidence="1">
    <location>
        <begin position="1"/>
        <end position="28"/>
    </location>
</feature>
<accession>A0A2P5CRN5</accession>
<dbReference type="AlphaFoldDB" id="A0A2P5CRN5"/>
<sequence length="134" mass="14497">MVPTPSIQGTKAKASTSTGAKRQRANSSGGKEGATMCGGGGGGGDAALPQNCSSIGRRQAVTDEDMILLPGTLNDYLVEHGLNVDWLEESQRKNLENKWKELKVAECKCLFAKSNFQIHFQTLKLKIFELLTLN</sequence>
<protein>
    <submittedName>
        <fullName evidence="2">Uncharacterized protein</fullName>
    </submittedName>
</protein>
<gene>
    <name evidence="2" type="ORF">PanWU01x14_130040</name>
</gene>
<organism evidence="2 3">
    <name type="scientific">Parasponia andersonii</name>
    <name type="common">Sponia andersonii</name>
    <dbReference type="NCBI Taxonomy" id="3476"/>
    <lineage>
        <taxon>Eukaryota</taxon>
        <taxon>Viridiplantae</taxon>
        <taxon>Streptophyta</taxon>
        <taxon>Embryophyta</taxon>
        <taxon>Tracheophyta</taxon>
        <taxon>Spermatophyta</taxon>
        <taxon>Magnoliopsida</taxon>
        <taxon>eudicotyledons</taxon>
        <taxon>Gunneridae</taxon>
        <taxon>Pentapetalae</taxon>
        <taxon>rosids</taxon>
        <taxon>fabids</taxon>
        <taxon>Rosales</taxon>
        <taxon>Cannabaceae</taxon>
        <taxon>Parasponia</taxon>
    </lineage>
</organism>
<evidence type="ECO:0000256" key="1">
    <source>
        <dbReference type="SAM" id="MobiDB-lite"/>
    </source>
</evidence>
<evidence type="ECO:0000313" key="3">
    <source>
        <dbReference type="Proteomes" id="UP000237105"/>
    </source>
</evidence>
<evidence type="ECO:0000313" key="2">
    <source>
        <dbReference type="EMBL" id="PON63672.1"/>
    </source>
</evidence>
<dbReference type="OrthoDB" id="10381026at2759"/>
<dbReference type="EMBL" id="JXTB01000102">
    <property type="protein sequence ID" value="PON63672.1"/>
    <property type="molecule type" value="Genomic_DNA"/>
</dbReference>
<comment type="caution">
    <text evidence="2">The sequence shown here is derived from an EMBL/GenBank/DDBJ whole genome shotgun (WGS) entry which is preliminary data.</text>
</comment>